<reference evidence="12" key="1">
    <citation type="journal article" date="2021" name="Environ. Microbiol.">
        <title>Genomic characterization of three novel Desulfobacterota classes expand the metabolic and phylogenetic diversity of the phylum.</title>
        <authorList>
            <person name="Murphy C.L."/>
            <person name="Biggerstaff J."/>
            <person name="Eichhorn A."/>
            <person name="Ewing E."/>
            <person name="Shahan R."/>
            <person name="Soriano D."/>
            <person name="Stewart S."/>
            <person name="VanMol K."/>
            <person name="Walker R."/>
            <person name="Walters P."/>
            <person name="Elshahed M.S."/>
            <person name="Youssef N.H."/>
        </authorList>
    </citation>
    <scope>NUCLEOTIDE SEQUENCE</scope>
    <source>
        <strain evidence="12">Zod_Metabat.24</strain>
    </source>
</reference>
<reference evidence="12" key="2">
    <citation type="submission" date="2021-01" db="EMBL/GenBank/DDBJ databases">
        <authorList>
            <person name="Hahn C.R."/>
            <person name="Youssef N.H."/>
            <person name="Elshahed M."/>
        </authorList>
    </citation>
    <scope>NUCLEOTIDE SEQUENCE</scope>
    <source>
        <strain evidence="12">Zod_Metabat.24</strain>
    </source>
</reference>
<dbReference type="InterPro" id="IPR050857">
    <property type="entry name" value="D-2-hydroxyacid_DH"/>
</dbReference>
<feature type="domain" description="D-isomer specific 2-hydroxyacid dehydrogenase catalytic" evidence="9">
    <location>
        <begin position="19"/>
        <end position="321"/>
    </location>
</feature>
<evidence type="ECO:0000256" key="8">
    <source>
        <dbReference type="RuleBase" id="RU363003"/>
    </source>
</evidence>
<feature type="domain" description="D-isomer specific 2-hydroxyacid dehydrogenase NAD-binding" evidence="10">
    <location>
        <begin position="115"/>
        <end position="289"/>
    </location>
</feature>
<dbReference type="Pfam" id="PF00389">
    <property type="entry name" value="2-Hacid_dh"/>
    <property type="match status" value="1"/>
</dbReference>
<proteinExistence type="inferred from homology"/>
<keyword evidence="5 8" id="KW-0560">Oxidoreductase</keyword>
<dbReference type="Gene3D" id="3.30.1330.90">
    <property type="entry name" value="D-3-phosphoglycerate dehydrogenase, domain 3"/>
    <property type="match status" value="1"/>
</dbReference>
<protein>
    <recommendedName>
        <fullName evidence="4 8">D-3-phosphoglycerate dehydrogenase</fullName>
        <ecNumber evidence="3 8">1.1.1.95</ecNumber>
    </recommendedName>
</protein>
<dbReference type="InterPro" id="IPR029009">
    <property type="entry name" value="ASB_dom_sf"/>
</dbReference>
<dbReference type="FunFam" id="3.30.1330.90:FF:000003">
    <property type="entry name" value="D-3-phosphoglycerate dehydrogenase"/>
    <property type="match status" value="1"/>
</dbReference>
<dbReference type="FunFam" id="3.40.50.720:FF:000021">
    <property type="entry name" value="D-3-phosphoglycerate dehydrogenase"/>
    <property type="match status" value="1"/>
</dbReference>
<dbReference type="AlphaFoldDB" id="A0A9D8PM86"/>
<dbReference type="SUPFAM" id="SSF143548">
    <property type="entry name" value="Serine metabolism enzymes domain"/>
    <property type="match status" value="1"/>
</dbReference>
<dbReference type="InterPro" id="IPR045626">
    <property type="entry name" value="PGDH_ASB_dom"/>
</dbReference>
<accession>A0A9D8PM86</accession>
<evidence type="ECO:0000259" key="11">
    <source>
        <dbReference type="Pfam" id="PF19304"/>
    </source>
</evidence>
<dbReference type="NCBIfam" id="TIGR01327">
    <property type="entry name" value="PGDH"/>
    <property type="match status" value="1"/>
</dbReference>
<evidence type="ECO:0000259" key="10">
    <source>
        <dbReference type="Pfam" id="PF02826"/>
    </source>
</evidence>
<dbReference type="InterPro" id="IPR045865">
    <property type="entry name" value="ACT-like_dom_sf"/>
</dbReference>
<dbReference type="InterPro" id="IPR006236">
    <property type="entry name" value="PGDH"/>
</dbReference>
<evidence type="ECO:0000256" key="6">
    <source>
        <dbReference type="ARBA" id="ARBA00023027"/>
    </source>
</evidence>
<comment type="pathway">
    <text evidence="1 8">Amino-acid biosynthesis; L-serine biosynthesis; L-serine from 3-phospho-D-glycerate: step 1/3.</text>
</comment>
<dbReference type="Pfam" id="PF19304">
    <property type="entry name" value="PGDH_inter"/>
    <property type="match status" value="1"/>
</dbReference>
<dbReference type="PANTHER" id="PTHR42789">
    <property type="entry name" value="D-ISOMER SPECIFIC 2-HYDROXYACID DEHYDROGENASE FAMILY PROTEIN (AFU_ORTHOLOGUE AFUA_6G10090)"/>
    <property type="match status" value="1"/>
</dbReference>
<organism evidence="12 13">
    <name type="scientific">Candidatus Zymogenus saltonus</name>
    <dbReference type="NCBI Taxonomy" id="2844893"/>
    <lineage>
        <taxon>Bacteria</taxon>
        <taxon>Deltaproteobacteria</taxon>
        <taxon>Candidatus Zymogenia</taxon>
        <taxon>Candidatus Zymogeniales</taxon>
        <taxon>Candidatus Zymogenaceae</taxon>
        <taxon>Candidatus Zymogenus</taxon>
    </lineage>
</organism>
<comment type="caution">
    <text evidence="12">The sequence shown here is derived from an EMBL/GenBank/DDBJ whole genome shotgun (WGS) entry which is preliminary data.</text>
</comment>
<comment type="similarity">
    <text evidence="2 8">Belongs to the D-isomer specific 2-hydroxyacid dehydrogenase family.</text>
</comment>
<comment type="catalytic activity">
    <reaction evidence="7 8">
        <text>(2R)-3-phosphoglycerate + NAD(+) = 3-phosphooxypyruvate + NADH + H(+)</text>
        <dbReference type="Rhea" id="RHEA:12641"/>
        <dbReference type="ChEBI" id="CHEBI:15378"/>
        <dbReference type="ChEBI" id="CHEBI:18110"/>
        <dbReference type="ChEBI" id="CHEBI:57540"/>
        <dbReference type="ChEBI" id="CHEBI:57945"/>
        <dbReference type="ChEBI" id="CHEBI:58272"/>
        <dbReference type="EC" id="1.1.1.95"/>
    </reaction>
</comment>
<dbReference type="SUPFAM" id="SSF55021">
    <property type="entry name" value="ACT-like"/>
    <property type="match status" value="1"/>
</dbReference>
<dbReference type="InterPro" id="IPR006140">
    <property type="entry name" value="D-isomer_DH_NAD-bd"/>
</dbReference>
<dbReference type="SUPFAM" id="SSF51735">
    <property type="entry name" value="NAD(P)-binding Rossmann-fold domains"/>
    <property type="match status" value="1"/>
</dbReference>
<gene>
    <name evidence="12" type="ORF">JW984_01415</name>
</gene>
<dbReference type="InterPro" id="IPR036291">
    <property type="entry name" value="NAD(P)-bd_dom_sf"/>
</dbReference>
<keyword evidence="6 8" id="KW-0520">NAD</keyword>
<dbReference type="InterPro" id="IPR006139">
    <property type="entry name" value="D-isomer_2_OHA_DH_cat_dom"/>
</dbReference>
<evidence type="ECO:0000256" key="2">
    <source>
        <dbReference type="ARBA" id="ARBA00005854"/>
    </source>
</evidence>
<keyword evidence="8" id="KW-0718">Serine biosynthesis</keyword>
<evidence type="ECO:0000313" key="12">
    <source>
        <dbReference type="EMBL" id="MBN1571833.1"/>
    </source>
</evidence>
<name>A0A9D8PM86_9DELT</name>
<dbReference type="GO" id="GO:0051287">
    <property type="term" value="F:NAD binding"/>
    <property type="evidence" value="ECO:0007669"/>
    <property type="project" value="UniProtKB-UniRule"/>
</dbReference>
<dbReference type="CDD" id="cd04902">
    <property type="entry name" value="ACT_3PGDH-xct"/>
    <property type="match status" value="1"/>
</dbReference>
<evidence type="ECO:0000256" key="4">
    <source>
        <dbReference type="ARBA" id="ARBA00021582"/>
    </source>
</evidence>
<evidence type="ECO:0000256" key="7">
    <source>
        <dbReference type="ARBA" id="ARBA00048731"/>
    </source>
</evidence>
<dbReference type="CDD" id="cd12173">
    <property type="entry name" value="PGDH_4"/>
    <property type="match status" value="1"/>
</dbReference>
<evidence type="ECO:0000256" key="5">
    <source>
        <dbReference type="ARBA" id="ARBA00023002"/>
    </source>
</evidence>
<evidence type="ECO:0000256" key="1">
    <source>
        <dbReference type="ARBA" id="ARBA00005216"/>
    </source>
</evidence>
<feature type="domain" description="D-3-phosphoglycerate dehydrogenase ASB" evidence="11">
    <location>
        <begin position="333"/>
        <end position="450"/>
    </location>
</feature>
<dbReference type="PANTHER" id="PTHR42789:SF1">
    <property type="entry name" value="D-ISOMER SPECIFIC 2-HYDROXYACID DEHYDROGENASE FAMILY PROTEIN (AFU_ORTHOLOGUE AFUA_6G10090)"/>
    <property type="match status" value="1"/>
</dbReference>
<dbReference type="GO" id="GO:0006564">
    <property type="term" value="P:L-serine biosynthetic process"/>
    <property type="evidence" value="ECO:0007669"/>
    <property type="project" value="UniProtKB-UniRule"/>
</dbReference>
<dbReference type="Gene3D" id="3.40.50.720">
    <property type="entry name" value="NAD(P)-binding Rossmann-like Domain"/>
    <property type="match status" value="2"/>
</dbReference>
<dbReference type="Gene3D" id="3.30.70.260">
    <property type="match status" value="1"/>
</dbReference>
<sequence>MKRKSQSGPIKILSPFQITESALGSIKKMEGFTVDLLSPDKIGSITELIDKYDALIVSDSMTIDEKIISAGKRLETICLVGTELDNIDLDYATSRGILVMNTPLANTVTTAEHTISMLMALSRNIPQATASMKVGKWEKKRFTGTEVLNKVLGVVGLGRIGRMVADRARGFGMRILVNDPLITEEIALRSGGELVDMDRLLSESDYITIHTPKMKRDKVLFTRELFSKMKPGVRIINLTGGGVLSEDDLLWAIDEGIVAGAALDVFETEPPDNKRLLENEKVILTPHLGGDTEEAYEKTSRSLSEQIIEYYRSGIVQNPVNFPALGQETLKTLKPFMDLGQKLGSFMGQILTSEKIKRVEIGYLGKIEEYETSLISLNILRGLLSFITQEKINLINAPVMAREYGIEVEEDTSSSSRDYSSEITVSVSGENWKRFISGAIVGNRPRIVRVDNYFIETIPEGIIILVVNDDNPGVVGSIGTSLGFAQVNIGRMQLARDIEKKKNLILISADSPVEDTILDLLRKLPNVNEVRQIEL</sequence>
<dbReference type="Proteomes" id="UP000809273">
    <property type="component" value="Unassembled WGS sequence"/>
</dbReference>
<evidence type="ECO:0000259" key="9">
    <source>
        <dbReference type="Pfam" id="PF00389"/>
    </source>
</evidence>
<keyword evidence="8" id="KW-0028">Amino-acid biosynthesis</keyword>
<dbReference type="Pfam" id="PF02826">
    <property type="entry name" value="2-Hacid_dh_C"/>
    <property type="match status" value="1"/>
</dbReference>
<evidence type="ECO:0000313" key="13">
    <source>
        <dbReference type="Proteomes" id="UP000809273"/>
    </source>
</evidence>
<dbReference type="SUPFAM" id="SSF52283">
    <property type="entry name" value="Formate/glycerate dehydrogenase catalytic domain-like"/>
    <property type="match status" value="1"/>
</dbReference>
<dbReference type="EMBL" id="JAFGIX010000007">
    <property type="protein sequence ID" value="MBN1571833.1"/>
    <property type="molecule type" value="Genomic_DNA"/>
</dbReference>
<dbReference type="EC" id="1.1.1.95" evidence="3 8"/>
<dbReference type="GO" id="GO:0004617">
    <property type="term" value="F:phosphoglycerate dehydrogenase activity"/>
    <property type="evidence" value="ECO:0007669"/>
    <property type="project" value="UniProtKB-UniRule"/>
</dbReference>
<evidence type="ECO:0000256" key="3">
    <source>
        <dbReference type="ARBA" id="ARBA00013143"/>
    </source>
</evidence>